<feature type="compositionally biased region" description="Basic residues" evidence="6">
    <location>
        <begin position="28"/>
        <end position="38"/>
    </location>
</feature>
<comment type="subcellular location">
    <subcellularLocation>
        <location evidence="1">Nucleus</location>
    </subcellularLocation>
</comment>
<comment type="similarity">
    <text evidence="5">Belongs to the GRAS family.</text>
</comment>
<evidence type="ECO:0000256" key="2">
    <source>
        <dbReference type="ARBA" id="ARBA00023015"/>
    </source>
</evidence>
<dbReference type="PROSITE" id="PS50985">
    <property type="entry name" value="GRAS"/>
    <property type="match status" value="1"/>
</dbReference>
<gene>
    <name evidence="7" type="ORF">FSB_LOCUS53576</name>
</gene>
<sequence length="187" mass="21537">MKKKKERKKKQKKKRRGTWRLGSARALQQKKKKRKRKREPVPNCRFSQAASLYATGNRLREFANILKLNFEFEPVLTPIHELNESSFRVDPNEVLAVNFMLQLYNLLDETPVDVETALRLAKSLDPRIVTLGEYEMGEGGGACTSGVEGKERRKKEKWGRERRALYEREKKRDEGGRGGLVTVGGYG</sequence>
<accession>A0A2N9IN25</accession>
<feature type="compositionally biased region" description="Basic and acidic residues" evidence="6">
    <location>
        <begin position="164"/>
        <end position="176"/>
    </location>
</feature>
<feature type="region of interest" description="Disordered" evidence="6">
    <location>
        <begin position="1"/>
        <end position="41"/>
    </location>
</feature>
<dbReference type="EMBL" id="OIVN01006127">
    <property type="protein sequence ID" value="SPD25694.1"/>
    <property type="molecule type" value="Genomic_DNA"/>
</dbReference>
<dbReference type="Pfam" id="PF03514">
    <property type="entry name" value="GRAS"/>
    <property type="match status" value="1"/>
</dbReference>
<evidence type="ECO:0000256" key="1">
    <source>
        <dbReference type="ARBA" id="ARBA00004123"/>
    </source>
</evidence>
<evidence type="ECO:0000313" key="7">
    <source>
        <dbReference type="EMBL" id="SPD25694.1"/>
    </source>
</evidence>
<organism evidence="7">
    <name type="scientific">Fagus sylvatica</name>
    <name type="common">Beechnut</name>
    <dbReference type="NCBI Taxonomy" id="28930"/>
    <lineage>
        <taxon>Eukaryota</taxon>
        <taxon>Viridiplantae</taxon>
        <taxon>Streptophyta</taxon>
        <taxon>Embryophyta</taxon>
        <taxon>Tracheophyta</taxon>
        <taxon>Spermatophyta</taxon>
        <taxon>Magnoliopsida</taxon>
        <taxon>eudicotyledons</taxon>
        <taxon>Gunneridae</taxon>
        <taxon>Pentapetalae</taxon>
        <taxon>rosids</taxon>
        <taxon>fabids</taxon>
        <taxon>Fagales</taxon>
        <taxon>Fagaceae</taxon>
        <taxon>Fagus</taxon>
    </lineage>
</organism>
<keyword evidence="4" id="KW-0539">Nucleus</keyword>
<evidence type="ECO:0000256" key="4">
    <source>
        <dbReference type="ARBA" id="ARBA00023242"/>
    </source>
</evidence>
<dbReference type="InterPro" id="IPR005202">
    <property type="entry name" value="TF_GRAS"/>
</dbReference>
<comment type="caution">
    <text evidence="5">Lacks conserved residue(s) required for the propagation of feature annotation.</text>
</comment>
<feature type="region of interest" description="Disordered" evidence="6">
    <location>
        <begin position="164"/>
        <end position="187"/>
    </location>
</feature>
<evidence type="ECO:0000256" key="6">
    <source>
        <dbReference type="SAM" id="MobiDB-lite"/>
    </source>
</evidence>
<reference evidence="7" key="1">
    <citation type="submission" date="2018-02" db="EMBL/GenBank/DDBJ databases">
        <authorList>
            <person name="Cohen D.B."/>
            <person name="Kent A.D."/>
        </authorList>
    </citation>
    <scope>NUCLEOTIDE SEQUENCE</scope>
</reference>
<evidence type="ECO:0000256" key="3">
    <source>
        <dbReference type="ARBA" id="ARBA00023163"/>
    </source>
</evidence>
<keyword evidence="3" id="KW-0804">Transcription</keyword>
<dbReference type="GO" id="GO:0005634">
    <property type="term" value="C:nucleus"/>
    <property type="evidence" value="ECO:0007669"/>
    <property type="project" value="UniProtKB-SubCell"/>
</dbReference>
<feature type="compositionally biased region" description="Gly residues" evidence="6">
    <location>
        <begin position="177"/>
        <end position="187"/>
    </location>
</feature>
<feature type="region of interest" description="Leucine repeat II (LRII)" evidence="5">
    <location>
        <begin position="54"/>
        <end position="86"/>
    </location>
</feature>
<proteinExistence type="inferred from homology"/>
<name>A0A2N9IN25_FAGSY</name>
<dbReference type="AlphaFoldDB" id="A0A2N9IN25"/>
<keyword evidence="2" id="KW-0805">Transcription regulation</keyword>
<feature type="short sequence motif" description="LXXLL motif" evidence="5">
    <location>
        <begin position="103"/>
        <end position="107"/>
    </location>
</feature>
<protein>
    <submittedName>
        <fullName evidence="7">Uncharacterized protein</fullName>
    </submittedName>
</protein>
<evidence type="ECO:0000256" key="5">
    <source>
        <dbReference type="PROSITE-ProRule" id="PRU01191"/>
    </source>
</evidence>
<dbReference type="PANTHER" id="PTHR31636">
    <property type="entry name" value="OSJNBA0084A10.13 PROTEIN-RELATED"/>
    <property type="match status" value="1"/>
</dbReference>
<feature type="region of interest" description="SAW" evidence="5">
    <location>
        <begin position="167"/>
        <end position="187"/>
    </location>
</feature>
<feature type="compositionally biased region" description="Basic residues" evidence="6">
    <location>
        <begin position="1"/>
        <end position="18"/>
    </location>
</feature>